<dbReference type="OrthoDB" id="58979at2759"/>
<dbReference type="Proteomes" id="UP000251314">
    <property type="component" value="Unassembled WGS sequence"/>
</dbReference>
<evidence type="ECO:0000313" key="11">
    <source>
        <dbReference type="EMBL" id="RAW38442.1"/>
    </source>
</evidence>
<evidence type="ECO:0000256" key="8">
    <source>
        <dbReference type="SAM" id="MobiDB-lite"/>
    </source>
</evidence>
<keyword evidence="1" id="KW-0723">Serine/threonine-protein kinase</keyword>
<name>A0A329SS80_9STRA</name>
<evidence type="ECO:0000256" key="3">
    <source>
        <dbReference type="ARBA" id="ARBA00022679"/>
    </source>
</evidence>
<proteinExistence type="predicted"/>
<organism evidence="11 12">
    <name type="scientific">Phytophthora cactorum</name>
    <dbReference type="NCBI Taxonomy" id="29920"/>
    <lineage>
        <taxon>Eukaryota</taxon>
        <taxon>Sar</taxon>
        <taxon>Stramenopiles</taxon>
        <taxon>Oomycota</taxon>
        <taxon>Peronosporomycetes</taxon>
        <taxon>Peronosporales</taxon>
        <taxon>Peronosporaceae</taxon>
        <taxon>Phytophthora</taxon>
    </lineage>
</organism>
<accession>A0A329SS80</accession>
<protein>
    <recommendedName>
        <fullName evidence="13">AGC protein kinase</fullName>
    </recommendedName>
</protein>
<dbReference type="InterPro" id="IPR045270">
    <property type="entry name" value="STKc_AGC"/>
</dbReference>
<evidence type="ECO:0000259" key="10">
    <source>
        <dbReference type="PROSITE" id="PS51285"/>
    </source>
</evidence>
<dbReference type="PROSITE" id="PS51285">
    <property type="entry name" value="AGC_KINASE_CTER"/>
    <property type="match status" value="1"/>
</dbReference>
<dbReference type="SUPFAM" id="SSF56112">
    <property type="entry name" value="Protein kinase-like (PK-like)"/>
    <property type="match status" value="1"/>
</dbReference>
<dbReference type="VEuPathDB" id="FungiDB:PC110_g5325"/>
<keyword evidence="6 7" id="KW-0067">ATP-binding</keyword>
<feature type="compositionally biased region" description="Low complexity" evidence="8">
    <location>
        <begin position="178"/>
        <end position="191"/>
    </location>
</feature>
<evidence type="ECO:0000259" key="9">
    <source>
        <dbReference type="PROSITE" id="PS50011"/>
    </source>
</evidence>
<dbReference type="InterPro" id="IPR017892">
    <property type="entry name" value="Pkinase_C"/>
</dbReference>
<evidence type="ECO:0000256" key="1">
    <source>
        <dbReference type="ARBA" id="ARBA00022527"/>
    </source>
</evidence>
<evidence type="ECO:0000256" key="4">
    <source>
        <dbReference type="ARBA" id="ARBA00022741"/>
    </source>
</evidence>
<keyword evidence="5" id="KW-0418">Kinase</keyword>
<sequence>MGVEATPPSAPLVRALGPQQAEVVKRNQSKYDFVMHTRPEPSAPFDALRRPELYPGRSSGLGRRRGQEERSSCRRVRRRRIKSQMAPISQPVKGDSAAWTSASKASKSPKAALDYKKWGNVKTWTFAQLLASSFAKVSLEDAMKNGGNSPTVKKKQDNNKKPTTGNNDWDCSYSCLKPPSAVSSSSSTVPSETDTKSSGGNNDWDCSYSSLKPVASRLTISASSSSSTLLSDAEMNHLRHSIEELLEHGETVEEGSEEEGRDPTRYVFDIVRIIGSGSYGTVLLCRLRACPNRLFAVKVVYKSKLSCINGLDGDRNASREARRLLTEKKVLSSVNHPFITKMYCSFETPDALNFVLEYCPGGDMYFLLEKFAKNRLPEDHVLFYAASIALALRYLHERGILYRDLKPENILLDEAGFLRLADFGFAREQMNRSEQSCKSFCGSADYIAPEVVRGDGYGLAADLWSFGCVVYELLTGYPPFYSPRDRASLFRKIEEDEPNFPTHFSPDLCAFISSLLHKDANQRLGNGPNGMQDIFDHPFFANISWHRLETKQVAPPIVPKLASELDTSNFEDQFTSQQVEGHLVYEEREPQGAVSDEEENNFYFGEFDWCADASHFQ</sequence>
<feature type="domain" description="Protein kinase" evidence="9">
    <location>
        <begin position="268"/>
        <end position="540"/>
    </location>
</feature>
<evidence type="ECO:0000256" key="2">
    <source>
        <dbReference type="ARBA" id="ARBA00022553"/>
    </source>
</evidence>
<dbReference type="Gene3D" id="3.30.200.20">
    <property type="entry name" value="Phosphorylase Kinase, domain 1"/>
    <property type="match status" value="1"/>
</dbReference>
<evidence type="ECO:0000256" key="5">
    <source>
        <dbReference type="ARBA" id="ARBA00022777"/>
    </source>
</evidence>
<dbReference type="STRING" id="29920.A0A329SS80"/>
<dbReference type="Gene3D" id="1.10.510.10">
    <property type="entry name" value="Transferase(Phosphotransferase) domain 1"/>
    <property type="match status" value="1"/>
</dbReference>
<dbReference type="EMBL" id="MJFZ01000088">
    <property type="protein sequence ID" value="RAW38442.1"/>
    <property type="molecule type" value="Genomic_DNA"/>
</dbReference>
<comment type="caution">
    <text evidence="11">The sequence shown here is derived from an EMBL/GenBank/DDBJ whole genome shotgun (WGS) entry which is preliminary data.</text>
</comment>
<feature type="region of interest" description="Disordered" evidence="8">
    <location>
        <begin position="144"/>
        <end position="202"/>
    </location>
</feature>
<dbReference type="Pfam" id="PF00433">
    <property type="entry name" value="Pkinase_C"/>
    <property type="match status" value="1"/>
</dbReference>
<feature type="binding site" evidence="7">
    <location>
        <position position="298"/>
    </location>
    <ligand>
        <name>ATP</name>
        <dbReference type="ChEBI" id="CHEBI:30616"/>
    </ligand>
</feature>
<dbReference type="Pfam" id="PF00069">
    <property type="entry name" value="Pkinase"/>
    <property type="match status" value="1"/>
</dbReference>
<keyword evidence="3" id="KW-0808">Transferase</keyword>
<dbReference type="InterPro" id="IPR011009">
    <property type="entry name" value="Kinase-like_dom_sf"/>
</dbReference>
<reference evidence="11 12" key="1">
    <citation type="submission" date="2018-01" db="EMBL/GenBank/DDBJ databases">
        <title>Draft genome of the strawberry crown rot pathogen Phytophthora cactorum.</title>
        <authorList>
            <person name="Armitage A.D."/>
            <person name="Lysoe E."/>
            <person name="Nellist C.F."/>
            <person name="Harrison R.J."/>
            <person name="Brurberg M.B."/>
        </authorList>
    </citation>
    <scope>NUCLEOTIDE SEQUENCE [LARGE SCALE GENOMIC DNA]</scope>
    <source>
        <strain evidence="11 12">10300</strain>
    </source>
</reference>
<dbReference type="FunFam" id="1.10.510.10:FF:000210">
    <property type="entry name" value="Non-specific serine/threonine protein kinase"/>
    <property type="match status" value="1"/>
</dbReference>
<evidence type="ECO:0000313" key="12">
    <source>
        <dbReference type="Proteomes" id="UP000251314"/>
    </source>
</evidence>
<gene>
    <name evidence="11" type="ORF">PC110_g5325</name>
</gene>
<feature type="region of interest" description="Disordered" evidence="8">
    <location>
        <begin position="36"/>
        <end position="112"/>
    </location>
</feature>
<dbReference type="AlphaFoldDB" id="A0A329SS80"/>
<dbReference type="GO" id="GO:0004674">
    <property type="term" value="F:protein serine/threonine kinase activity"/>
    <property type="evidence" value="ECO:0007669"/>
    <property type="project" value="UniProtKB-KW"/>
</dbReference>
<dbReference type="SMART" id="SM00133">
    <property type="entry name" value="S_TK_X"/>
    <property type="match status" value="1"/>
</dbReference>
<feature type="domain" description="AGC-kinase C-terminal" evidence="10">
    <location>
        <begin position="541"/>
        <end position="617"/>
    </location>
</feature>
<keyword evidence="2" id="KW-0597">Phosphoprotein</keyword>
<dbReference type="PROSITE" id="PS00108">
    <property type="entry name" value="PROTEIN_KINASE_ST"/>
    <property type="match status" value="1"/>
</dbReference>
<dbReference type="InterPro" id="IPR000961">
    <property type="entry name" value="AGC-kinase_C"/>
</dbReference>
<dbReference type="GO" id="GO:0005524">
    <property type="term" value="F:ATP binding"/>
    <property type="evidence" value="ECO:0007669"/>
    <property type="project" value="UniProtKB-UniRule"/>
</dbReference>
<feature type="compositionally biased region" description="Low complexity" evidence="8">
    <location>
        <begin position="96"/>
        <end position="112"/>
    </location>
</feature>
<feature type="compositionally biased region" description="Basic residues" evidence="8">
    <location>
        <begin position="73"/>
        <end position="82"/>
    </location>
</feature>
<dbReference type="SMART" id="SM00220">
    <property type="entry name" value="S_TKc"/>
    <property type="match status" value="1"/>
</dbReference>
<dbReference type="PANTHER" id="PTHR24351">
    <property type="entry name" value="RIBOSOMAL PROTEIN S6 KINASE"/>
    <property type="match status" value="1"/>
</dbReference>
<keyword evidence="12" id="KW-1185">Reference proteome</keyword>
<dbReference type="PROSITE" id="PS00107">
    <property type="entry name" value="PROTEIN_KINASE_ATP"/>
    <property type="match status" value="1"/>
</dbReference>
<dbReference type="InterPro" id="IPR017441">
    <property type="entry name" value="Protein_kinase_ATP_BS"/>
</dbReference>
<evidence type="ECO:0000256" key="6">
    <source>
        <dbReference type="ARBA" id="ARBA00022840"/>
    </source>
</evidence>
<dbReference type="InterPro" id="IPR008271">
    <property type="entry name" value="Ser/Thr_kinase_AS"/>
</dbReference>
<dbReference type="CDD" id="cd05123">
    <property type="entry name" value="STKc_AGC"/>
    <property type="match status" value="1"/>
</dbReference>
<keyword evidence="4 7" id="KW-0547">Nucleotide-binding</keyword>
<evidence type="ECO:0008006" key="13">
    <source>
        <dbReference type="Google" id="ProtNLM"/>
    </source>
</evidence>
<dbReference type="PROSITE" id="PS50011">
    <property type="entry name" value="PROTEIN_KINASE_DOM"/>
    <property type="match status" value="1"/>
</dbReference>
<dbReference type="InterPro" id="IPR000719">
    <property type="entry name" value="Prot_kinase_dom"/>
</dbReference>
<evidence type="ECO:0000256" key="7">
    <source>
        <dbReference type="PROSITE-ProRule" id="PRU10141"/>
    </source>
</evidence>